<dbReference type="AlphaFoldDB" id="A0A9D4RZ70"/>
<reference evidence="1" key="2">
    <citation type="submission" date="2020-11" db="EMBL/GenBank/DDBJ databases">
        <authorList>
            <person name="McCartney M.A."/>
            <person name="Auch B."/>
            <person name="Kono T."/>
            <person name="Mallez S."/>
            <person name="Becker A."/>
            <person name="Gohl D.M."/>
            <person name="Silverstein K.A.T."/>
            <person name="Koren S."/>
            <person name="Bechman K.B."/>
            <person name="Herman A."/>
            <person name="Abrahante J.E."/>
            <person name="Garbe J."/>
        </authorList>
    </citation>
    <scope>NUCLEOTIDE SEQUENCE</scope>
    <source>
        <strain evidence="1">Duluth1</strain>
        <tissue evidence="1">Whole animal</tissue>
    </source>
</reference>
<dbReference type="Proteomes" id="UP000828390">
    <property type="component" value="Unassembled WGS sequence"/>
</dbReference>
<accession>A0A9D4RZ70</accession>
<sequence length="50" mass="5080">MTAKLVPKNPDSANAQADTAGTDALCIDALDYSTSTVSTLTSVSSTARAF</sequence>
<organism evidence="1 2">
    <name type="scientific">Dreissena polymorpha</name>
    <name type="common">Zebra mussel</name>
    <name type="synonym">Mytilus polymorpha</name>
    <dbReference type="NCBI Taxonomy" id="45954"/>
    <lineage>
        <taxon>Eukaryota</taxon>
        <taxon>Metazoa</taxon>
        <taxon>Spiralia</taxon>
        <taxon>Lophotrochozoa</taxon>
        <taxon>Mollusca</taxon>
        <taxon>Bivalvia</taxon>
        <taxon>Autobranchia</taxon>
        <taxon>Heteroconchia</taxon>
        <taxon>Euheterodonta</taxon>
        <taxon>Imparidentia</taxon>
        <taxon>Neoheterodontei</taxon>
        <taxon>Myida</taxon>
        <taxon>Dreissenoidea</taxon>
        <taxon>Dreissenidae</taxon>
        <taxon>Dreissena</taxon>
    </lineage>
</organism>
<comment type="caution">
    <text evidence="1">The sequence shown here is derived from an EMBL/GenBank/DDBJ whole genome shotgun (WGS) entry which is preliminary data.</text>
</comment>
<name>A0A9D4RZ70_DREPO</name>
<proteinExistence type="predicted"/>
<evidence type="ECO:0000313" key="1">
    <source>
        <dbReference type="EMBL" id="KAH3884012.1"/>
    </source>
</evidence>
<reference evidence="1" key="1">
    <citation type="journal article" date="2019" name="bioRxiv">
        <title>The Genome of the Zebra Mussel, Dreissena polymorpha: A Resource for Invasive Species Research.</title>
        <authorList>
            <person name="McCartney M.A."/>
            <person name="Auch B."/>
            <person name="Kono T."/>
            <person name="Mallez S."/>
            <person name="Zhang Y."/>
            <person name="Obille A."/>
            <person name="Becker A."/>
            <person name="Abrahante J.E."/>
            <person name="Garbe J."/>
            <person name="Badalamenti J.P."/>
            <person name="Herman A."/>
            <person name="Mangelson H."/>
            <person name="Liachko I."/>
            <person name="Sullivan S."/>
            <person name="Sone E.D."/>
            <person name="Koren S."/>
            <person name="Silverstein K.A.T."/>
            <person name="Beckman K.B."/>
            <person name="Gohl D.M."/>
        </authorList>
    </citation>
    <scope>NUCLEOTIDE SEQUENCE</scope>
    <source>
        <strain evidence="1">Duluth1</strain>
        <tissue evidence="1">Whole animal</tissue>
    </source>
</reference>
<evidence type="ECO:0000313" key="2">
    <source>
        <dbReference type="Proteomes" id="UP000828390"/>
    </source>
</evidence>
<protein>
    <submittedName>
        <fullName evidence="1">Uncharacterized protein</fullName>
    </submittedName>
</protein>
<dbReference type="EMBL" id="JAIWYP010000001">
    <property type="protein sequence ID" value="KAH3884012.1"/>
    <property type="molecule type" value="Genomic_DNA"/>
</dbReference>
<gene>
    <name evidence="1" type="ORF">DPMN_007982</name>
</gene>
<keyword evidence="2" id="KW-1185">Reference proteome</keyword>